<evidence type="ECO:0000313" key="3">
    <source>
        <dbReference type="Proteomes" id="UP000694857"/>
    </source>
</evidence>
<dbReference type="AlphaFoldDB" id="A0A8B8XBS6"/>
<feature type="compositionally biased region" description="Pro residues" evidence="1">
    <location>
        <begin position="78"/>
        <end position="95"/>
    </location>
</feature>
<dbReference type="InterPro" id="IPR048263">
    <property type="entry name" value="Arb2"/>
</dbReference>
<organism evidence="3 4">
    <name type="scientific">Balaenoptera musculus</name>
    <name type="common">Blue whale</name>
    <dbReference type="NCBI Taxonomy" id="9771"/>
    <lineage>
        <taxon>Eukaryota</taxon>
        <taxon>Metazoa</taxon>
        <taxon>Chordata</taxon>
        <taxon>Craniata</taxon>
        <taxon>Vertebrata</taxon>
        <taxon>Euteleostomi</taxon>
        <taxon>Mammalia</taxon>
        <taxon>Eutheria</taxon>
        <taxon>Laurasiatheria</taxon>
        <taxon>Artiodactyla</taxon>
        <taxon>Whippomorpha</taxon>
        <taxon>Cetacea</taxon>
        <taxon>Mysticeti</taxon>
        <taxon>Balaenopteridae</taxon>
        <taxon>Balaenoptera</taxon>
    </lineage>
</organism>
<keyword evidence="3" id="KW-1185">Reference proteome</keyword>
<feature type="compositionally biased region" description="Low complexity" evidence="1">
    <location>
        <begin position="96"/>
        <end position="109"/>
    </location>
</feature>
<dbReference type="PANTHER" id="PTHR21357:SF2">
    <property type="entry name" value="PROTEIN FAM172B-RELATED"/>
    <property type="match status" value="1"/>
</dbReference>
<sequence>MKLEHWWNYEEGVAGERQANREEQQADETQVGCSREKDENERGDGVKSGRGFDDSSEWVFDSQGPERPGNLPLCAPLHPTPLPTPLTSSPPPRPSPSRSRSPRSSGPQHPSSPVPPLCPSRALQRKNDTGMFQQFNIRSSSPILPRPVKGLVQLITRAQWLPVTQELSFRKFIEQSDLLEELKYDFNEKAELRHTETHRPFVFNYYKNVLERNSKRYQALGHLLEQYIYELLEKVCKLQKVYIPPEADKEPKSFFFMSERALTNHHSALLVLLQDRGVFRAGQWSQQAVIHHGLQHGSQIPCIQMALQAHYDVIVLNPNDNFVDLQTEKEWKGLLTQNVESSSRKMVQTENFLSLQQSLQCIPKRCSNTPEEHMAYIWDYFISKAEGKDVAFIVHGYGGLVFMDLLVRRKWEVMSKVYAVALIDSEHHVGHQLGSDIQLLAWIKHHCREWVTSPKPLDKPAATVLKKEFPMVSAGTEKHNLAPSSSLQSIFKYFRKALKAKAAINFSRVPIVTRSSTKRKQSA</sequence>
<dbReference type="GO" id="GO:0035197">
    <property type="term" value="F:siRNA binding"/>
    <property type="evidence" value="ECO:0007669"/>
    <property type="project" value="TreeGrafter"/>
</dbReference>
<dbReference type="Pfam" id="PF22749">
    <property type="entry name" value="Arb2"/>
    <property type="match status" value="1"/>
</dbReference>
<feature type="region of interest" description="Disordered" evidence="1">
    <location>
        <begin position="1"/>
        <end position="122"/>
    </location>
</feature>
<gene>
    <name evidence="4" type="primary">LOC118894726</name>
</gene>
<evidence type="ECO:0000313" key="4">
    <source>
        <dbReference type="RefSeq" id="XP_036707123.1"/>
    </source>
</evidence>
<proteinExistence type="predicted"/>
<evidence type="ECO:0000259" key="2">
    <source>
        <dbReference type="Pfam" id="PF22749"/>
    </source>
</evidence>
<protein>
    <recommendedName>
        <fullName evidence="2">Arb2 domain-containing protein</fullName>
    </recommendedName>
</protein>
<dbReference type="InterPro" id="IPR053858">
    <property type="entry name" value="Arb2_dom"/>
</dbReference>
<feature type="domain" description="Arb2" evidence="2">
    <location>
        <begin position="178"/>
        <end position="457"/>
    </location>
</feature>
<dbReference type="GeneID" id="118894726"/>
<dbReference type="Proteomes" id="UP000694857">
    <property type="component" value="Chromosome 4"/>
</dbReference>
<name>A0A8B8XBS6_BALMU</name>
<dbReference type="PANTHER" id="PTHR21357">
    <property type="entry name" value="FAM172 FAMILY PROTEIN HOMOLOG CG10038"/>
    <property type="match status" value="1"/>
</dbReference>
<dbReference type="GO" id="GO:0031048">
    <property type="term" value="P:regulatory ncRNA-mediated heterochromatin formation"/>
    <property type="evidence" value="ECO:0007669"/>
    <property type="project" value="TreeGrafter"/>
</dbReference>
<feature type="compositionally biased region" description="Basic and acidic residues" evidence="1">
    <location>
        <begin position="34"/>
        <end position="53"/>
    </location>
</feature>
<dbReference type="RefSeq" id="XP_036707123.1">
    <property type="nucleotide sequence ID" value="XM_036851228.1"/>
</dbReference>
<dbReference type="OrthoDB" id="421951at2759"/>
<evidence type="ECO:0000256" key="1">
    <source>
        <dbReference type="SAM" id="MobiDB-lite"/>
    </source>
</evidence>
<reference evidence="4" key="1">
    <citation type="submission" date="2025-08" db="UniProtKB">
        <authorList>
            <consortium name="RefSeq"/>
        </authorList>
    </citation>
    <scope>IDENTIFICATION</scope>
    <source>
        <tissue evidence="4">Epidermis and Blubber</tissue>
    </source>
</reference>
<dbReference type="KEGG" id="bmus:118894726"/>
<accession>A0A8B8XBS6</accession>
<dbReference type="GO" id="GO:0005634">
    <property type="term" value="C:nucleus"/>
    <property type="evidence" value="ECO:0007669"/>
    <property type="project" value="TreeGrafter"/>
</dbReference>